<evidence type="ECO:0000256" key="2">
    <source>
        <dbReference type="ARBA" id="ARBA00023002"/>
    </source>
</evidence>
<dbReference type="GO" id="GO:0016491">
    <property type="term" value="F:oxidoreductase activity"/>
    <property type="evidence" value="ECO:0007669"/>
    <property type="project" value="UniProtKB-KW"/>
</dbReference>
<dbReference type="OrthoDB" id="9797931at2"/>
<dbReference type="SMART" id="SM00829">
    <property type="entry name" value="PKS_ER"/>
    <property type="match status" value="1"/>
</dbReference>
<evidence type="ECO:0000259" key="3">
    <source>
        <dbReference type="SMART" id="SM00829"/>
    </source>
</evidence>
<gene>
    <name evidence="4" type="ORF">JD82_00503</name>
</gene>
<comment type="caution">
    <text evidence="4">The sequence shown here is derived from an EMBL/GenBank/DDBJ whole genome shotgun (WGS) entry which is preliminary data.</text>
</comment>
<dbReference type="InterPro" id="IPR036291">
    <property type="entry name" value="NAD(P)-bd_dom_sf"/>
</dbReference>
<keyword evidence="5" id="KW-1185">Reference proteome</keyword>
<evidence type="ECO:0000256" key="1">
    <source>
        <dbReference type="ARBA" id="ARBA00001947"/>
    </source>
</evidence>
<dbReference type="Gene3D" id="3.40.50.720">
    <property type="entry name" value="NAD(P)-binding Rossmann-like Domain"/>
    <property type="match status" value="1"/>
</dbReference>
<name>A0A660C5E3_9PSEU</name>
<keyword evidence="2" id="KW-0560">Oxidoreductase</keyword>
<organism evidence="4 5">
    <name type="scientific">Prauserella rugosa</name>
    <dbReference type="NCBI Taxonomy" id="43354"/>
    <lineage>
        <taxon>Bacteria</taxon>
        <taxon>Bacillati</taxon>
        <taxon>Actinomycetota</taxon>
        <taxon>Actinomycetes</taxon>
        <taxon>Pseudonocardiales</taxon>
        <taxon>Pseudonocardiaceae</taxon>
        <taxon>Prauserella</taxon>
    </lineage>
</organism>
<accession>A0A660C5E3</accession>
<dbReference type="Gene3D" id="3.90.180.10">
    <property type="entry name" value="Medium-chain alcohol dehydrogenases, catalytic domain"/>
    <property type="match status" value="1"/>
</dbReference>
<dbReference type="PANTHER" id="PTHR43401">
    <property type="entry name" value="L-THREONINE 3-DEHYDROGENASE"/>
    <property type="match status" value="1"/>
</dbReference>
<dbReference type="InterPro" id="IPR011032">
    <property type="entry name" value="GroES-like_sf"/>
</dbReference>
<protein>
    <submittedName>
        <fullName evidence="4">Alcohol dehydrogenase</fullName>
    </submittedName>
</protein>
<dbReference type="EMBL" id="VLJV01000001">
    <property type="protein sequence ID" value="TWH18682.1"/>
    <property type="molecule type" value="Genomic_DNA"/>
</dbReference>
<dbReference type="PANTHER" id="PTHR43401:SF5">
    <property type="entry name" value="ALCOHOL DEHYDROGENASE-RELATED"/>
    <property type="match status" value="1"/>
</dbReference>
<evidence type="ECO:0000313" key="4">
    <source>
        <dbReference type="EMBL" id="TWH18682.1"/>
    </source>
</evidence>
<dbReference type="SUPFAM" id="SSF50129">
    <property type="entry name" value="GroES-like"/>
    <property type="match status" value="1"/>
</dbReference>
<dbReference type="Proteomes" id="UP000317303">
    <property type="component" value="Unassembled WGS sequence"/>
</dbReference>
<dbReference type="Pfam" id="PF08240">
    <property type="entry name" value="ADH_N"/>
    <property type="match status" value="1"/>
</dbReference>
<comment type="cofactor">
    <cofactor evidence="1">
        <name>Zn(2+)</name>
        <dbReference type="ChEBI" id="CHEBI:29105"/>
    </cofactor>
</comment>
<dbReference type="InterPro" id="IPR013154">
    <property type="entry name" value="ADH-like_N"/>
</dbReference>
<dbReference type="InterPro" id="IPR013149">
    <property type="entry name" value="ADH-like_C"/>
</dbReference>
<dbReference type="InterPro" id="IPR020843">
    <property type="entry name" value="ER"/>
</dbReference>
<evidence type="ECO:0000313" key="5">
    <source>
        <dbReference type="Proteomes" id="UP000317303"/>
    </source>
</evidence>
<dbReference type="SUPFAM" id="SSF51735">
    <property type="entry name" value="NAD(P)-binding Rossmann-fold domains"/>
    <property type="match status" value="1"/>
</dbReference>
<sequence>MQTMLAARLHAIGEPMELEQVPVPEPRSTDVVVAVKACNIVPNLKNVLATYAEWFPYLPLPKLPAVFGLDAAGVVTEVGEQVTGVSVGDRVYVNPGLSCGGCRACRRGEDQNCDDYTFMGYFAFGPGGQRLFDAYPYGGLAEYLTAPQQNLVKLPDTVSFEAGARFGYLGTSYSALRKAGAGPGRTVLIDGISGTLGLGACLNAVALGATRILGTGRNAALLDDVKAIAPDRIDVLPAGTADVRDWAREHNDGDGVDIVIDALGPGAPAESFLHAVSALRRGGVAVDIGGMMERPQLDLFAMMCAQQSVLGSLWFSTGEAQEMAELAGTGALDLSVFEHHVFPLEEINDALDEGLPARHGGFTNFIAAPQS</sequence>
<dbReference type="RefSeq" id="WP_030532042.1">
    <property type="nucleotide sequence ID" value="NZ_JOIJ01000006.1"/>
</dbReference>
<proteinExistence type="predicted"/>
<feature type="domain" description="Enoyl reductase (ER)" evidence="3">
    <location>
        <begin position="13"/>
        <end position="359"/>
    </location>
</feature>
<dbReference type="AlphaFoldDB" id="A0A660C5E3"/>
<dbReference type="InterPro" id="IPR050129">
    <property type="entry name" value="Zn_alcohol_dh"/>
</dbReference>
<dbReference type="Pfam" id="PF00107">
    <property type="entry name" value="ADH_zinc_N"/>
    <property type="match status" value="1"/>
</dbReference>
<reference evidence="4 5" key="1">
    <citation type="submission" date="2019-07" db="EMBL/GenBank/DDBJ databases">
        <title>R&amp;d 2014.</title>
        <authorList>
            <person name="Klenk H.-P."/>
        </authorList>
    </citation>
    <scope>NUCLEOTIDE SEQUENCE [LARGE SCALE GENOMIC DNA]</scope>
    <source>
        <strain evidence="4 5">DSM 43194</strain>
    </source>
</reference>